<sequence length="184" mass="19367">MSEENKMTEESKKTIIAFIAGLLVGGLLVFIFVNPSTANDKVDDTNDVEAGEVADMNDDEDASDDSMSSDDRDTSDDTPSVTGGSVSVSNQDAGSSVALSSASFPTNEGWVGVREYQNGQLVGLLGVSRWNKSEGLIPVSISLLRPTVSGQTYAIVFYSENGDNVFSLASDAQMGGVMGTFKAE</sequence>
<reference evidence="4" key="1">
    <citation type="submission" date="2017-09" db="EMBL/GenBank/DDBJ databases">
        <title>Depth-based differentiation of microbial function through sediment-hosted aquifers and enrichment of novel symbionts in the deep terrestrial subsurface.</title>
        <authorList>
            <person name="Probst A.J."/>
            <person name="Ladd B."/>
            <person name="Jarett J.K."/>
            <person name="Geller-Mcgrath D.E."/>
            <person name="Sieber C.M.K."/>
            <person name="Emerson J.B."/>
            <person name="Anantharaman K."/>
            <person name="Thomas B.C."/>
            <person name="Malmstrom R."/>
            <person name="Stieglmeier M."/>
            <person name="Klingl A."/>
            <person name="Woyke T."/>
            <person name="Ryan C.M."/>
            <person name="Banfield J.F."/>
        </authorList>
    </citation>
    <scope>NUCLEOTIDE SEQUENCE [LARGE SCALE GENOMIC DNA]</scope>
</reference>
<feature type="compositionally biased region" description="Acidic residues" evidence="1">
    <location>
        <begin position="45"/>
        <end position="76"/>
    </location>
</feature>
<accession>A0A2H0UHB3</accession>
<name>A0A2H0UHB3_9BACT</name>
<gene>
    <name evidence="3" type="ORF">COU14_02470</name>
</gene>
<evidence type="ECO:0000313" key="4">
    <source>
        <dbReference type="Proteomes" id="UP000229612"/>
    </source>
</evidence>
<dbReference type="AlphaFoldDB" id="A0A2H0UHB3"/>
<proteinExistence type="predicted"/>
<comment type="caution">
    <text evidence="3">The sequence shown here is derived from an EMBL/GenBank/DDBJ whole genome shotgun (WGS) entry which is preliminary data.</text>
</comment>
<keyword evidence="2" id="KW-0472">Membrane</keyword>
<organism evidence="3 4">
    <name type="scientific">Candidatus Kaiserbacteria bacterium CG10_big_fil_rev_8_21_14_0_10_44_10</name>
    <dbReference type="NCBI Taxonomy" id="1974606"/>
    <lineage>
        <taxon>Bacteria</taxon>
        <taxon>Candidatus Kaiseribacteriota</taxon>
    </lineage>
</organism>
<feature type="compositionally biased region" description="Low complexity" evidence="1">
    <location>
        <begin position="77"/>
        <end position="89"/>
    </location>
</feature>
<dbReference type="Proteomes" id="UP000229612">
    <property type="component" value="Unassembled WGS sequence"/>
</dbReference>
<evidence type="ECO:0000313" key="3">
    <source>
        <dbReference type="EMBL" id="PIR85788.1"/>
    </source>
</evidence>
<feature type="transmembrane region" description="Helical" evidence="2">
    <location>
        <begin position="15"/>
        <end position="33"/>
    </location>
</feature>
<dbReference type="EMBL" id="PFBG01000026">
    <property type="protein sequence ID" value="PIR85788.1"/>
    <property type="molecule type" value="Genomic_DNA"/>
</dbReference>
<evidence type="ECO:0000256" key="1">
    <source>
        <dbReference type="SAM" id="MobiDB-lite"/>
    </source>
</evidence>
<feature type="region of interest" description="Disordered" evidence="1">
    <location>
        <begin position="41"/>
        <end position="92"/>
    </location>
</feature>
<protein>
    <submittedName>
        <fullName evidence="3">Uncharacterized protein</fullName>
    </submittedName>
</protein>
<keyword evidence="2" id="KW-0812">Transmembrane</keyword>
<evidence type="ECO:0000256" key="2">
    <source>
        <dbReference type="SAM" id="Phobius"/>
    </source>
</evidence>
<keyword evidence="2" id="KW-1133">Transmembrane helix</keyword>